<organism evidence="1 2">
    <name type="scientific">Mycolicibacterium austroafricanum</name>
    <name type="common">Mycobacterium austroafricanum</name>
    <dbReference type="NCBI Taxonomy" id="39687"/>
    <lineage>
        <taxon>Bacteria</taxon>
        <taxon>Bacillati</taxon>
        <taxon>Actinomycetota</taxon>
        <taxon>Actinomycetes</taxon>
        <taxon>Mycobacteriales</taxon>
        <taxon>Mycobacteriaceae</taxon>
        <taxon>Mycolicibacterium</taxon>
    </lineage>
</organism>
<name>A0ABT8HIX1_MYCAO</name>
<gene>
    <name evidence="1" type="ORF">QYF68_23285</name>
</gene>
<sequence>MSDQTKQALCCECGSIRTCRRPRNHKTENYWLTGPIDRNWHRETGDLKCSECGRITRHAIIHPDKDSFRDHAERLTRIALGTTKDPVSRDESLRGRVQAAYRQGREPNPRLMHRWLAGDSEAAREAGRDYVITFCGEKHQIPNSVVPLSTDKPAMPDPVRWDQEYEDPATGLWWVQMDCVDCLRVSNERRMARRRKVLAEWLAWLLAADSRVPDEHVDTLIEAFEATQKSETAPKSQDSTR</sequence>
<comment type="caution">
    <text evidence="1">The sequence shown here is derived from an EMBL/GenBank/DDBJ whole genome shotgun (WGS) entry which is preliminary data.</text>
</comment>
<reference evidence="1" key="1">
    <citation type="submission" date="2023-07" db="EMBL/GenBank/DDBJ databases">
        <title>Degradation of tert-butanol by M. austroafricanum TBA100.</title>
        <authorList>
            <person name="Helbich S."/>
            <person name="Vainshtein Y."/>
        </authorList>
    </citation>
    <scope>NUCLEOTIDE SEQUENCE</scope>
    <source>
        <strain evidence="1">TBA100</strain>
    </source>
</reference>
<evidence type="ECO:0000313" key="1">
    <source>
        <dbReference type="EMBL" id="MDN4520716.1"/>
    </source>
</evidence>
<protein>
    <recommendedName>
        <fullName evidence="3">HNH endonuclease</fullName>
    </recommendedName>
</protein>
<accession>A0ABT8HIX1</accession>
<dbReference type="RefSeq" id="WP_301161679.1">
    <property type="nucleotide sequence ID" value="NZ_JAUHTC010000082.1"/>
</dbReference>
<dbReference type="Proteomes" id="UP001172687">
    <property type="component" value="Unassembled WGS sequence"/>
</dbReference>
<evidence type="ECO:0000313" key="2">
    <source>
        <dbReference type="Proteomes" id="UP001172687"/>
    </source>
</evidence>
<keyword evidence="2" id="KW-1185">Reference proteome</keyword>
<proteinExistence type="predicted"/>
<dbReference type="EMBL" id="JAUHTC010000082">
    <property type="protein sequence ID" value="MDN4520716.1"/>
    <property type="molecule type" value="Genomic_DNA"/>
</dbReference>
<evidence type="ECO:0008006" key="3">
    <source>
        <dbReference type="Google" id="ProtNLM"/>
    </source>
</evidence>